<organism evidence="8 9">
    <name type="scientific">Weissella paramesenteroides ATCC 33313</name>
    <dbReference type="NCBI Taxonomy" id="585506"/>
    <lineage>
        <taxon>Bacteria</taxon>
        <taxon>Bacillati</taxon>
        <taxon>Bacillota</taxon>
        <taxon>Bacilli</taxon>
        <taxon>Lactobacillales</taxon>
        <taxon>Lactobacillaceae</taxon>
        <taxon>Weissella</taxon>
    </lineage>
</organism>
<evidence type="ECO:0000256" key="6">
    <source>
        <dbReference type="ARBA" id="ARBA00023136"/>
    </source>
</evidence>
<evidence type="ECO:0000256" key="3">
    <source>
        <dbReference type="ARBA" id="ARBA00022475"/>
    </source>
</evidence>
<feature type="transmembrane region" description="Helical" evidence="7">
    <location>
        <begin position="61"/>
        <end position="84"/>
    </location>
</feature>
<dbReference type="Proteomes" id="UP000004528">
    <property type="component" value="Unassembled WGS sequence"/>
</dbReference>
<dbReference type="InterPro" id="IPR007341">
    <property type="entry name" value="Transgly_assoc"/>
</dbReference>
<evidence type="ECO:0000256" key="1">
    <source>
        <dbReference type="ARBA" id="ARBA00004651"/>
    </source>
</evidence>
<dbReference type="PANTHER" id="PTHR33884:SF3">
    <property type="entry name" value="UPF0410 PROTEIN YMGE"/>
    <property type="match status" value="1"/>
</dbReference>
<protein>
    <submittedName>
        <fullName evidence="8">Transglycosylase associated protein</fullName>
    </submittedName>
</protein>
<proteinExistence type="inferred from homology"/>
<reference evidence="8 9" key="1">
    <citation type="submission" date="2009-04" db="EMBL/GenBank/DDBJ databases">
        <authorList>
            <person name="Qin X."/>
            <person name="Bachman B."/>
            <person name="Battles P."/>
            <person name="Bell A."/>
            <person name="Bess C."/>
            <person name="Bickham C."/>
            <person name="Chaboub L."/>
            <person name="Chen D."/>
            <person name="Coyle M."/>
            <person name="Deiros D.R."/>
            <person name="Dinh H."/>
            <person name="Forbes L."/>
            <person name="Fowler G."/>
            <person name="Francisco L."/>
            <person name="Fu Q."/>
            <person name="Gubbala S."/>
            <person name="Hale W."/>
            <person name="Han Y."/>
            <person name="Hemphill L."/>
            <person name="Highlander S.K."/>
            <person name="Hirani K."/>
            <person name="Hogues M."/>
            <person name="Jackson L."/>
            <person name="Jakkamsetti A."/>
            <person name="Javaid M."/>
            <person name="Jiang H."/>
            <person name="Korchina V."/>
            <person name="Kovar C."/>
            <person name="Lara F."/>
            <person name="Lee S."/>
            <person name="Mata R."/>
            <person name="Mathew T."/>
            <person name="Moen C."/>
            <person name="Morales K."/>
            <person name="Munidasa M."/>
            <person name="Nazareth L."/>
            <person name="Ngo R."/>
            <person name="Nguyen L."/>
            <person name="Okwuonu G."/>
            <person name="Ongeri F."/>
            <person name="Patil S."/>
            <person name="Petrosino J."/>
            <person name="Pham C."/>
            <person name="Pham P."/>
            <person name="Pu L.-L."/>
            <person name="Puazo M."/>
            <person name="Raj R."/>
            <person name="Reid J."/>
            <person name="Rouhana J."/>
            <person name="Saada N."/>
            <person name="Shang Y."/>
            <person name="Simmons D."/>
            <person name="Thornton R."/>
            <person name="Warren J."/>
            <person name="Weissenberger G."/>
            <person name="Zhang J."/>
            <person name="Zhang L."/>
            <person name="Zhou C."/>
            <person name="Zhu D."/>
            <person name="Muzny D."/>
            <person name="Worley K."/>
            <person name="Gibbs R."/>
        </authorList>
    </citation>
    <scope>NUCLEOTIDE SEQUENCE [LARGE SCALE GENOMIC DNA]</scope>
    <source>
        <strain evidence="8 9">ATCC 33313</strain>
    </source>
</reference>
<keyword evidence="6 7" id="KW-0472">Membrane</keyword>
<accession>C5RBA3</accession>
<evidence type="ECO:0000256" key="7">
    <source>
        <dbReference type="SAM" id="Phobius"/>
    </source>
</evidence>
<keyword evidence="5 7" id="KW-1133">Transmembrane helix</keyword>
<feature type="transmembrane region" description="Helical" evidence="7">
    <location>
        <begin position="6"/>
        <end position="27"/>
    </location>
</feature>
<comment type="similarity">
    <text evidence="2">Belongs to the UPF0410 family.</text>
</comment>
<sequence>MRKEIAMFHLIWVLIVGAVIGAIAGAVTKHGGSMGWIANIVAGLVGSWLGELVLGSWGPNVAGMALIPSIIGAVVVVILVSWLLSRADR</sequence>
<evidence type="ECO:0000313" key="8">
    <source>
        <dbReference type="EMBL" id="EER74531.1"/>
    </source>
</evidence>
<comment type="caution">
    <text evidence="8">The sequence shown here is derived from an EMBL/GenBank/DDBJ whole genome shotgun (WGS) entry which is preliminary data.</text>
</comment>
<keyword evidence="4 7" id="KW-0812">Transmembrane</keyword>
<comment type="subcellular location">
    <subcellularLocation>
        <location evidence="1">Cell membrane</location>
        <topology evidence="1">Multi-pass membrane protein</topology>
    </subcellularLocation>
</comment>
<keyword evidence="9" id="KW-1185">Reference proteome</keyword>
<dbReference type="AlphaFoldDB" id="C5RBA3"/>
<dbReference type="GO" id="GO:0005886">
    <property type="term" value="C:plasma membrane"/>
    <property type="evidence" value="ECO:0007669"/>
    <property type="project" value="UniProtKB-SubCell"/>
</dbReference>
<feature type="transmembrane region" description="Helical" evidence="7">
    <location>
        <begin position="34"/>
        <end position="55"/>
    </location>
</feature>
<dbReference type="eggNOG" id="COG2261">
    <property type="taxonomic scope" value="Bacteria"/>
</dbReference>
<keyword evidence="3" id="KW-1003">Cell membrane</keyword>
<evidence type="ECO:0000256" key="2">
    <source>
        <dbReference type="ARBA" id="ARBA00011006"/>
    </source>
</evidence>
<dbReference type="Pfam" id="PF04226">
    <property type="entry name" value="Transgly_assoc"/>
    <property type="match status" value="1"/>
</dbReference>
<evidence type="ECO:0000256" key="5">
    <source>
        <dbReference type="ARBA" id="ARBA00022989"/>
    </source>
</evidence>
<name>C5RBA3_WEIPA</name>
<dbReference type="EMBL" id="ACKU01000015">
    <property type="protein sequence ID" value="EER74531.1"/>
    <property type="molecule type" value="Genomic_DNA"/>
</dbReference>
<gene>
    <name evidence="8" type="ORF">HMPREF0877_1248</name>
</gene>
<evidence type="ECO:0000313" key="9">
    <source>
        <dbReference type="Proteomes" id="UP000004528"/>
    </source>
</evidence>
<dbReference type="PANTHER" id="PTHR33884">
    <property type="entry name" value="UPF0410 PROTEIN YMGE"/>
    <property type="match status" value="1"/>
</dbReference>
<dbReference type="STRING" id="585506.HMPREF0877_1248"/>
<dbReference type="HOGENOM" id="CLU_160040_4_0_9"/>
<evidence type="ECO:0000256" key="4">
    <source>
        <dbReference type="ARBA" id="ARBA00022692"/>
    </source>
</evidence>